<proteinExistence type="inferred from homology"/>
<evidence type="ECO:0000256" key="1">
    <source>
        <dbReference type="ARBA" id="ARBA00001917"/>
    </source>
</evidence>
<keyword evidence="3" id="KW-0813">Transport</keyword>
<sequence length="148" mass="16285">MKKVLVAYASRTGKTQKMAEFIAEGVRMLGHTADVKKISEFKKPEELNQYDAYVFGCPTYHRDMTAGMKTFLFLAENLNLTGKMGGAFGSYTHSGESAPMIYDTMEFVYKMDMTDLGALSLKEAAIETSDGMKACQDYGKAVGSKLPS</sequence>
<comment type="cofactor">
    <cofactor evidence="1">
        <name>FMN</name>
        <dbReference type="ChEBI" id="CHEBI:58210"/>
    </cofactor>
</comment>
<comment type="similarity">
    <text evidence="2">Belongs to the flavodoxin family.</text>
</comment>
<gene>
    <name evidence="8" type="ORF">dsmv_0196</name>
</gene>
<keyword evidence="9" id="KW-1185">Reference proteome</keyword>
<dbReference type="EMBL" id="ATHJ01000094">
    <property type="protein sequence ID" value="EPR38786.1"/>
    <property type="molecule type" value="Genomic_DNA"/>
</dbReference>
<dbReference type="PROSITE" id="PS50902">
    <property type="entry name" value="FLAVODOXIN_LIKE"/>
    <property type="match status" value="1"/>
</dbReference>
<dbReference type="Gene3D" id="3.40.50.360">
    <property type="match status" value="1"/>
</dbReference>
<dbReference type="eggNOG" id="COG0426">
    <property type="taxonomic scope" value="Bacteria"/>
</dbReference>
<keyword evidence="4" id="KW-0285">Flavoprotein</keyword>
<evidence type="ECO:0000256" key="2">
    <source>
        <dbReference type="ARBA" id="ARBA00005267"/>
    </source>
</evidence>
<feature type="domain" description="Flavodoxin-like" evidence="7">
    <location>
        <begin position="4"/>
        <end position="143"/>
    </location>
</feature>
<dbReference type="PANTHER" id="PTHR42809:SF1">
    <property type="entry name" value="FLAVODOXIN 1"/>
    <property type="match status" value="1"/>
</dbReference>
<dbReference type="SUPFAM" id="SSF52218">
    <property type="entry name" value="Flavoproteins"/>
    <property type="match status" value="1"/>
</dbReference>
<dbReference type="InterPro" id="IPR029039">
    <property type="entry name" value="Flavoprotein-like_sf"/>
</dbReference>
<dbReference type="STRING" id="897.B2D07_04480"/>
<keyword evidence="5" id="KW-0288">FMN</keyword>
<accession>S7TPF8</accession>
<dbReference type="Pfam" id="PF00258">
    <property type="entry name" value="Flavodoxin_1"/>
    <property type="match status" value="1"/>
</dbReference>
<evidence type="ECO:0000256" key="4">
    <source>
        <dbReference type="ARBA" id="ARBA00022630"/>
    </source>
</evidence>
<organism evidence="8 9">
    <name type="scientific">Desulfococcus multivorans DSM 2059</name>
    <dbReference type="NCBI Taxonomy" id="1121405"/>
    <lineage>
        <taxon>Bacteria</taxon>
        <taxon>Pseudomonadati</taxon>
        <taxon>Thermodesulfobacteriota</taxon>
        <taxon>Desulfobacteria</taxon>
        <taxon>Desulfobacterales</taxon>
        <taxon>Desulfococcaceae</taxon>
        <taxon>Desulfococcus</taxon>
    </lineage>
</organism>
<evidence type="ECO:0000313" key="9">
    <source>
        <dbReference type="Proteomes" id="UP000014977"/>
    </source>
</evidence>
<dbReference type="OrthoDB" id="9790745at2"/>
<dbReference type="RefSeq" id="WP_020876858.1">
    <property type="nucleotide sequence ID" value="NZ_ATHJ01000094.1"/>
</dbReference>
<comment type="caution">
    <text evidence="8">The sequence shown here is derived from an EMBL/GenBank/DDBJ whole genome shotgun (WGS) entry which is preliminary data.</text>
</comment>
<protein>
    <submittedName>
        <fullName evidence="8">Flavodoxin/nitric oxide synthase</fullName>
    </submittedName>
</protein>
<dbReference type="InterPro" id="IPR008254">
    <property type="entry name" value="Flavodoxin/NO_synth"/>
</dbReference>
<evidence type="ECO:0000313" key="8">
    <source>
        <dbReference type="EMBL" id="EPR38786.1"/>
    </source>
</evidence>
<dbReference type="Proteomes" id="UP000014977">
    <property type="component" value="Unassembled WGS sequence"/>
</dbReference>
<dbReference type="InterPro" id="IPR050619">
    <property type="entry name" value="Flavodoxin"/>
</dbReference>
<dbReference type="GO" id="GO:0010181">
    <property type="term" value="F:FMN binding"/>
    <property type="evidence" value="ECO:0007669"/>
    <property type="project" value="InterPro"/>
</dbReference>
<name>S7TPF8_DESML</name>
<evidence type="ECO:0000259" key="7">
    <source>
        <dbReference type="PROSITE" id="PS50902"/>
    </source>
</evidence>
<reference evidence="8 9" key="1">
    <citation type="journal article" date="2013" name="Genome Announc.">
        <title>Draft genome sequences for three mercury-methylating, sulfate-reducing bacteria.</title>
        <authorList>
            <person name="Brown S.D."/>
            <person name="Hurt R.A.Jr."/>
            <person name="Gilmour C.C."/>
            <person name="Elias D.A."/>
        </authorList>
    </citation>
    <scope>NUCLEOTIDE SEQUENCE [LARGE SCALE GENOMIC DNA]</scope>
    <source>
        <strain evidence="8 9">DSM 2059</strain>
    </source>
</reference>
<evidence type="ECO:0000256" key="3">
    <source>
        <dbReference type="ARBA" id="ARBA00022448"/>
    </source>
</evidence>
<dbReference type="PANTHER" id="PTHR42809">
    <property type="entry name" value="FLAVODOXIN 2"/>
    <property type="match status" value="1"/>
</dbReference>
<evidence type="ECO:0000256" key="5">
    <source>
        <dbReference type="ARBA" id="ARBA00022643"/>
    </source>
</evidence>
<evidence type="ECO:0000256" key="6">
    <source>
        <dbReference type="ARBA" id="ARBA00022982"/>
    </source>
</evidence>
<dbReference type="AlphaFoldDB" id="S7TPF8"/>
<keyword evidence="6" id="KW-0249">Electron transport</keyword>